<evidence type="ECO:0000256" key="2">
    <source>
        <dbReference type="ARBA" id="ARBA00022980"/>
    </source>
</evidence>
<dbReference type="Proteomes" id="UP000735302">
    <property type="component" value="Unassembled WGS sequence"/>
</dbReference>
<evidence type="ECO:0000313" key="6">
    <source>
        <dbReference type="EMBL" id="GFN96294.1"/>
    </source>
</evidence>
<dbReference type="GO" id="GO:0005840">
    <property type="term" value="C:ribosome"/>
    <property type="evidence" value="ECO:0007669"/>
    <property type="project" value="UniProtKB-KW"/>
</dbReference>
<feature type="compositionally biased region" description="Basic residues" evidence="5">
    <location>
        <begin position="213"/>
        <end position="232"/>
    </location>
</feature>
<keyword evidence="2 6" id="KW-0689">Ribosomal protein</keyword>
<name>A0AAV3ZNZ0_9GAST</name>
<evidence type="ECO:0000313" key="7">
    <source>
        <dbReference type="Proteomes" id="UP000735302"/>
    </source>
</evidence>
<dbReference type="GO" id="GO:0006412">
    <property type="term" value="P:translation"/>
    <property type="evidence" value="ECO:0007669"/>
    <property type="project" value="InterPro"/>
</dbReference>
<comment type="similarity">
    <text evidence="1 4">Belongs to the eukaryotic ribosomal protein eS24 family.</text>
</comment>
<dbReference type="SUPFAM" id="SSF54189">
    <property type="entry name" value="Ribosomal proteins S24e, L23 and L15e"/>
    <property type="match status" value="1"/>
</dbReference>
<dbReference type="PANTHER" id="PTHR10496">
    <property type="entry name" value="40S RIBOSOMAL PROTEIN S24"/>
    <property type="match status" value="1"/>
</dbReference>
<dbReference type="InterPro" id="IPR018098">
    <property type="entry name" value="Ribosomal_eS24_CS"/>
</dbReference>
<proteinExistence type="inferred from homology"/>
<evidence type="ECO:0000256" key="5">
    <source>
        <dbReference type="SAM" id="MobiDB-lite"/>
    </source>
</evidence>
<dbReference type="Gene3D" id="3.30.70.3370">
    <property type="match status" value="1"/>
</dbReference>
<dbReference type="AlphaFoldDB" id="A0AAV3ZNZ0"/>
<dbReference type="GO" id="GO:0003735">
    <property type="term" value="F:structural constituent of ribosome"/>
    <property type="evidence" value="ECO:0007669"/>
    <property type="project" value="InterPro"/>
</dbReference>
<dbReference type="Pfam" id="PF01282">
    <property type="entry name" value="Ribosomal_S24e"/>
    <property type="match status" value="1"/>
</dbReference>
<evidence type="ECO:0000256" key="1">
    <source>
        <dbReference type="ARBA" id="ARBA00009680"/>
    </source>
</evidence>
<feature type="region of interest" description="Disordered" evidence="5">
    <location>
        <begin position="211"/>
        <end position="243"/>
    </location>
</feature>
<protein>
    <recommendedName>
        <fullName evidence="4">40S ribosomal protein S24</fullName>
    </recommendedName>
</protein>
<dbReference type="HAMAP" id="MF_00545">
    <property type="entry name" value="Ribosomal_eS24"/>
    <property type="match status" value="1"/>
</dbReference>
<dbReference type="InterPro" id="IPR012678">
    <property type="entry name" value="Ribosomal_uL23/eL15/eS24_sf"/>
</dbReference>
<dbReference type="InterPro" id="IPR001976">
    <property type="entry name" value="Ribosomal_eS24"/>
</dbReference>
<comment type="caution">
    <text evidence="6">The sequence shown here is derived from an EMBL/GenBank/DDBJ whole genome shotgun (WGS) entry which is preliminary data.</text>
</comment>
<dbReference type="InterPro" id="IPR053709">
    <property type="entry name" value="eRP_eS24_sf"/>
</dbReference>
<organism evidence="6 7">
    <name type="scientific">Plakobranchus ocellatus</name>
    <dbReference type="NCBI Taxonomy" id="259542"/>
    <lineage>
        <taxon>Eukaryota</taxon>
        <taxon>Metazoa</taxon>
        <taxon>Spiralia</taxon>
        <taxon>Lophotrochozoa</taxon>
        <taxon>Mollusca</taxon>
        <taxon>Gastropoda</taxon>
        <taxon>Heterobranchia</taxon>
        <taxon>Euthyneura</taxon>
        <taxon>Panpulmonata</taxon>
        <taxon>Sacoglossa</taxon>
        <taxon>Placobranchoidea</taxon>
        <taxon>Plakobranchidae</taxon>
        <taxon>Plakobranchus</taxon>
    </lineage>
</organism>
<evidence type="ECO:0000256" key="3">
    <source>
        <dbReference type="ARBA" id="ARBA00023274"/>
    </source>
</evidence>
<dbReference type="GO" id="GO:1990904">
    <property type="term" value="C:ribonucleoprotein complex"/>
    <property type="evidence" value="ECO:0007669"/>
    <property type="project" value="UniProtKB-KW"/>
</dbReference>
<accession>A0AAV3ZNZ0</accession>
<sequence length="243" mass="27300">MNHTQHGVGQPSPSVNTLAAGRPLLGEATGYAQPNAHIHVPPLLLLDDKAQYSYEECRFHFAILDGELLKWVTRLVVVKSVVYFDSKSYVESKSRKLGLLPFPLYALAITMADGVATIRTRKFMTNRLLCRKQMVVDVLHPGLATLPKTEIREKLAKAYKTTADVIFCFGFRTHFGGGKTTGFALIYDSLDKAKKFEPKYRLARHGLIEIKKSGRKQRKERKNRQKKVRGTAKAKVGSGKDKK</sequence>
<keyword evidence="7" id="KW-1185">Reference proteome</keyword>
<reference evidence="6 7" key="1">
    <citation type="journal article" date="2021" name="Elife">
        <title>Chloroplast acquisition without the gene transfer in kleptoplastic sea slugs, Plakobranchus ocellatus.</title>
        <authorList>
            <person name="Maeda T."/>
            <person name="Takahashi S."/>
            <person name="Yoshida T."/>
            <person name="Shimamura S."/>
            <person name="Takaki Y."/>
            <person name="Nagai Y."/>
            <person name="Toyoda A."/>
            <person name="Suzuki Y."/>
            <person name="Arimoto A."/>
            <person name="Ishii H."/>
            <person name="Satoh N."/>
            <person name="Nishiyama T."/>
            <person name="Hasebe M."/>
            <person name="Maruyama T."/>
            <person name="Minagawa J."/>
            <person name="Obokata J."/>
            <person name="Shigenobu S."/>
        </authorList>
    </citation>
    <scope>NUCLEOTIDE SEQUENCE [LARGE SCALE GENOMIC DNA]</scope>
</reference>
<dbReference type="PROSITE" id="PS00529">
    <property type="entry name" value="RIBOSOMAL_S24E"/>
    <property type="match status" value="1"/>
</dbReference>
<dbReference type="EMBL" id="BLXT01002667">
    <property type="protein sequence ID" value="GFN96294.1"/>
    <property type="molecule type" value="Genomic_DNA"/>
</dbReference>
<evidence type="ECO:0000256" key="4">
    <source>
        <dbReference type="RuleBase" id="RU004383"/>
    </source>
</evidence>
<gene>
    <name evidence="6" type="ORF">PoB_002280000</name>
</gene>
<keyword evidence="3" id="KW-0687">Ribonucleoprotein</keyword>
<dbReference type="FunFam" id="3.30.70.3370:FF:000001">
    <property type="entry name" value="40S ribosomal protein S24"/>
    <property type="match status" value="1"/>
</dbReference>